<dbReference type="InterPro" id="IPR013096">
    <property type="entry name" value="Cupin_2"/>
</dbReference>
<name>A0A4Q7LDV4_9BURK</name>
<evidence type="ECO:0000313" key="3">
    <source>
        <dbReference type="EMBL" id="RZS52182.1"/>
    </source>
</evidence>
<feature type="domain" description="Cupin type-2" evidence="2">
    <location>
        <begin position="57"/>
        <end position="128"/>
    </location>
</feature>
<evidence type="ECO:0000259" key="2">
    <source>
        <dbReference type="Pfam" id="PF07883"/>
    </source>
</evidence>
<dbReference type="AlphaFoldDB" id="A0A4Q7LDV4"/>
<reference evidence="3 4" key="1">
    <citation type="submission" date="2019-02" db="EMBL/GenBank/DDBJ databases">
        <title>Genomic Encyclopedia of Type Strains, Phase IV (KMG-IV): sequencing the most valuable type-strain genomes for metagenomic binning, comparative biology and taxonomic classification.</title>
        <authorList>
            <person name="Goeker M."/>
        </authorList>
    </citation>
    <scope>NUCLEOTIDE SEQUENCE [LARGE SCALE GENOMIC DNA]</scope>
    <source>
        <strain evidence="3 4">DSM 10617</strain>
    </source>
</reference>
<dbReference type="OrthoDB" id="116921at2"/>
<accession>A0A4Q7LDV4</accession>
<dbReference type="GO" id="GO:0046872">
    <property type="term" value="F:metal ion binding"/>
    <property type="evidence" value="ECO:0007669"/>
    <property type="project" value="UniProtKB-KW"/>
</dbReference>
<organism evidence="3 4">
    <name type="scientific">Sphaerotilus mobilis</name>
    <dbReference type="NCBI Taxonomy" id="47994"/>
    <lineage>
        <taxon>Bacteria</taxon>
        <taxon>Pseudomonadati</taxon>
        <taxon>Pseudomonadota</taxon>
        <taxon>Betaproteobacteria</taxon>
        <taxon>Burkholderiales</taxon>
        <taxon>Sphaerotilaceae</taxon>
        <taxon>Sphaerotilus</taxon>
    </lineage>
</organism>
<keyword evidence="1" id="KW-0479">Metal-binding</keyword>
<dbReference type="EMBL" id="SGWV01000011">
    <property type="protein sequence ID" value="RZS52182.1"/>
    <property type="molecule type" value="Genomic_DNA"/>
</dbReference>
<comment type="caution">
    <text evidence="3">The sequence shown here is derived from an EMBL/GenBank/DDBJ whole genome shotgun (WGS) entry which is preliminary data.</text>
</comment>
<evidence type="ECO:0000256" key="1">
    <source>
        <dbReference type="ARBA" id="ARBA00022723"/>
    </source>
</evidence>
<dbReference type="CDD" id="cd02224">
    <property type="entry name" value="cupin_SPO2919-like"/>
    <property type="match status" value="1"/>
</dbReference>
<keyword evidence="4" id="KW-1185">Reference proteome</keyword>
<dbReference type="PANTHER" id="PTHR35848:SF9">
    <property type="entry name" value="SLL1358 PROTEIN"/>
    <property type="match status" value="1"/>
</dbReference>
<sequence length="163" mass="17572">MTDKMPAPPPPIALLATDAPLRSKPSNYPQPYAARMSGRQKRVLGELFGLSNFGVNLTRLAPGAVSSLRHAHSRQDEFVYILEGRPTLLTDAGRTLLSPGMCAGFRAGSGDGHCLVNESDADVLYLEVGDRTPGDEGSYPDDDLQAVMVDGRWVFAHKDGSPY</sequence>
<dbReference type="InterPro" id="IPR014710">
    <property type="entry name" value="RmlC-like_jellyroll"/>
</dbReference>
<dbReference type="Gene3D" id="2.60.120.10">
    <property type="entry name" value="Jelly Rolls"/>
    <property type="match status" value="1"/>
</dbReference>
<dbReference type="SUPFAM" id="SSF51182">
    <property type="entry name" value="RmlC-like cupins"/>
    <property type="match status" value="1"/>
</dbReference>
<dbReference type="Pfam" id="PF07883">
    <property type="entry name" value="Cupin_2"/>
    <property type="match status" value="1"/>
</dbReference>
<protein>
    <submittedName>
        <fullName evidence="3">Putative cupin superfamily protein</fullName>
    </submittedName>
</protein>
<evidence type="ECO:0000313" key="4">
    <source>
        <dbReference type="Proteomes" id="UP000293433"/>
    </source>
</evidence>
<proteinExistence type="predicted"/>
<gene>
    <name evidence="3" type="ORF">EV685_3372</name>
</gene>
<dbReference type="InterPro" id="IPR051610">
    <property type="entry name" value="GPI/OXD"/>
</dbReference>
<dbReference type="Proteomes" id="UP000293433">
    <property type="component" value="Unassembled WGS sequence"/>
</dbReference>
<dbReference type="PANTHER" id="PTHR35848">
    <property type="entry name" value="OXALATE-BINDING PROTEIN"/>
    <property type="match status" value="1"/>
</dbReference>
<dbReference type="InterPro" id="IPR011051">
    <property type="entry name" value="RmlC_Cupin_sf"/>
</dbReference>